<dbReference type="RefSeq" id="WP_053432487.1">
    <property type="nucleotide sequence ID" value="NZ_CP040441.1"/>
</dbReference>
<feature type="region of interest" description="Disordered" evidence="1">
    <location>
        <begin position="323"/>
        <end position="355"/>
    </location>
</feature>
<dbReference type="EMBL" id="LILD01000014">
    <property type="protein sequence ID" value="KOO36260.1"/>
    <property type="molecule type" value="Genomic_DNA"/>
</dbReference>
<evidence type="ECO:0000313" key="3">
    <source>
        <dbReference type="EMBL" id="KOO36260.1"/>
    </source>
</evidence>
<keyword evidence="2" id="KW-0812">Transmembrane</keyword>
<name>A0A0M0KBP1_ALKHA</name>
<organism evidence="3">
    <name type="scientific">Halalkalibacterium halodurans</name>
    <name type="common">Bacillus halodurans</name>
    <dbReference type="NCBI Taxonomy" id="86665"/>
    <lineage>
        <taxon>Bacteria</taxon>
        <taxon>Bacillati</taxon>
        <taxon>Bacillota</taxon>
        <taxon>Bacilli</taxon>
        <taxon>Bacillales</taxon>
        <taxon>Bacillaceae</taxon>
        <taxon>Halalkalibacterium (ex Joshi et al. 2022)</taxon>
    </lineage>
</organism>
<feature type="transmembrane region" description="Helical" evidence="2">
    <location>
        <begin position="170"/>
        <end position="191"/>
    </location>
</feature>
<feature type="transmembrane region" description="Helical" evidence="2">
    <location>
        <begin position="223"/>
        <end position="241"/>
    </location>
</feature>
<keyword evidence="2" id="KW-1133">Transmembrane helix</keyword>
<dbReference type="PANTHER" id="PTHR35337:SF1">
    <property type="entry name" value="SLR1478 PROTEIN"/>
    <property type="match status" value="1"/>
</dbReference>
<feature type="transmembrane region" description="Helical" evidence="2">
    <location>
        <begin position="262"/>
        <end position="283"/>
    </location>
</feature>
<feature type="transmembrane region" description="Helical" evidence="2">
    <location>
        <begin position="295"/>
        <end position="313"/>
    </location>
</feature>
<protein>
    <recommendedName>
        <fullName evidence="4">Stage II sporulation protein M</fullName>
    </recommendedName>
</protein>
<dbReference type="GeneID" id="87596305"/>
<dbReference type="PANTHER" id="PTHR35337">
    <property type="entry name" value="SLR1478 PROTEIN"/>
    <property type="match status" value="1"/>
</dbReference>
<dbReference type="Pfam" id="PF01944">
    <property type="entry name" value="SpoIIM"/>
    <property type="match status" value="1"/>
</dbReference>
<accession>A0A0M0KBP1</accession>
<feature type="transmembrane region" description="Helical" evidence="2">
    <location>
        <begin position="106"/>
        <end position="126"/>
    </location>
</feature>
<dbReference type="InterPro" id="IPR002798">
    <property type="entry name" value="SpoIIM-like"/>
</dbReference>
<comment type="caution">
    <text evidence="3">The sequence shown here is derived from an EMBL/GenBank/DDBJ whole genome shotgun (WGS) entry which is preliminary data.</text>
</comment>
<gene>
    <name evidence="3" type="ORF">AMD02_18930</name>
</gene>
<proteinExistence type="predicted"/>
<evidence type="ECO:0000256" key="1">
    <source>
        <dbReference type="SAM" id="MobiDB-lite"/>
    </source>
</evidence>
<evidence type="ECO:0000256" key="2">
    <source>
        <dbReference type="SAM" id="Phobius"/>
    </source>
</evidence>
<feature type="transmembrane region" description="Helical" evidence="2">
    <location>
        <begin position="196"/>
        <end position="217"/>
    </location>
</feature>
<reference evidence="3" key="1">
    <citation type="submission" date="2015-08" db="EMBL/GenBank/DDBJ databases">
        <title>Complete DNA Sequence of Pseudomonas syringae pv. actinidiae, the Causal Agent of Kiwifruit Canker Disease.</title>
        <authorList>
            <person name="Rikkerink E.H.A."/>
            <person name="Fineran P.C."/>
        </authorList>
    </citation>
    <scope>NUCLEOTIDE SEQUENCE</scope>
    <source>
        <strain evidence="3">DSM 13666</strain>
    </source>
</reference>
<evidence type="ECO:0008006" key="4">
    <source>
        <dbReference type="Google" id="ProtNLM"/>
    </source>
</evidence>
<keyword evidence="2" id="KW-0472">Membrane</keyword>
<sequence>MNVQHFIQQYKKVWSELDELLIQFERKKRTVEATDIDRLSHLYKTASAHLAYAQTYYPNDEVKIVLNQLVSRAHHVLHSEQWKTSHRLGDFFKRHFVQMLVDRKGFILAALLLFIVGGFAGFFAVWTDPMNLYVVLPPEISHAVDPHRVGEGHDQLANATFSSEIMVNNIRVAILAFVAGITFGLLTIYLLVYNGLIIGALAALFWHSGMSYVFWAYILPHGIIELVAIFIAGGSGLYLGYRMIHPGPFTWKYRLLRTVKESALLLLGTIPLFVIAGLIEGYITPSTLSLEAKYIVAFATLIALGLYIWYGVVHNRNASAQQVKEHPEISRANNGSPHSKPILLQERQSHQSPPL</sequence>
<dbReference type="AlphaFoldDB" id="A0A0M0KBP1"/>